<keyword evidence="2" id="KW-0812">Transmembrane</keyword>
<evidence type="ECO:0000259" key="6">
    <source>
        <dbReference type="Pfam" id="PF06472"/>
    </source>
</evidence>
<evidence type="ECO:0000313" key="8">
    <source>
        <dbReference type="Proteomes" id="UP000075714"/>
    </source>
</evidence>
<keyword evidence="8" id="KW-1185">Reference proteome</keyword>
<name>A0A150G0E8_GONPE</name>
<evidence type="ECO:0000256" key="5">
    <source>
        <dbReference type="SAM" id="MobiDB-lite"/>
    </source>
</evidence>
<feature type="region of interest" description="Disordered" evidence="5">
    <location>
        <begin position="99"/>
        <end position="124"/>
    </location>
</feature>
<evidence type="ECO:0000256" key="3">
    <source>
        <dbReference type="ARBA" id="ARBA00022989"/>
    </source>
</evidence>
<feature type="domain" description="ABC transmembrane type-1" evidence="6">
    <location>
        <begin position="18"/>
        <end position="95"/>
    </location>
</feature>
<dbReference type="OrthoDB" id="422637at2759"/>
<dbReference type="Proteomes" id="UP000075714">
    <property type="component" value="Unassembled WGS sequence"/>
</dbReference>
<feature type="compositionally biased region" description="Gly residues" evidence="5">
    <location>
        <begin position="101"/>
        <end position="124"/>
    </location>
</feature>
<dbReference type="InterPro" id="IPR050835">
    <property type="entry name" value="ABC_transporter_sub-D"/>
</dbReference>
<dbReference type="AlphaFoldDB" id="A0A150G0E8"/>
<proteinExistence type="predicted"/>
<comment type="caution">
    <text evidence="7">The sequence shown here is derived from an EMBL/GenBank/DDBJ whole genome shotgun (WGS) entry which is preliminary data.</text>
</comment>
<gene>
    <name evidence="7" type="ORF">GPECTOR_95g696</name>
</gene>
<evidence type="ECO:0000313" key="7">
    <source>
        <dbReference type="EMBL" id="KXZ43307.1"/>
    </source>
</evidence>
<evidence type="ECO:0000256" key="1">
    <source>
        <dbReference type="ARBA" id="ARBA00022448"/>
    </source>
</evidence>
<keyword evidence="3" id="KW-1133">Transmembrane helix</keyword>
<dbReference type="PANTHER" id="PTHR11384:SF55">
    <property type="entry name" value="ATP-BINDING CASSETTE TRANSPORTER"/>
    <property type="match status" value="1"/>
</dbReference>
<dbReference type="Pfam" id="PF06472">
    <property type="entry name" value="ABC_membrane_2"/>
    <property type="match status" value="1"/>
</dbReference>
<sequence>MGGCVGLAALGPDRPGQISYAQRDFSTALSEKDVPGFYRAVWKFVQIICIAAPLFSFNAWVEDRLILSWRAFLTRRLTRAYFSNRSFYHIRQRDGAEAPAGGIGARSGSPGPGAGHSSGSGSAGHGGGVFAASPASAAAHCGGIDNPDQRICDDVGSFVRSSVSLSLTLCRKLFNCVAFAGNARERP</sequence>
<keyword evidence="4" id="KW-0472">Membrane</keyword>
<dbReference type="EMBL" id="LSYV01000096">
    <property type="protein sequence ID" value="KXZ43307.1"/>
    <property type="molecule type" value="Genomic_DNA"/>
</dbReference>
<evidence type="ECO:0000256" key="2">
    <source>
        <dbReference type="ARBA" id="ARBA00022692"/>
    </source>
</evidence>
<dbReference type="GO" id="GO:0005524">
    <property type="term" value="F:ATP binding"/>
    <property type="evidence" value="ECO:0007669"/>
    <property type="project" value="InterPro"/>
</dbReference>
<keyword evidence="1" id="KW-0813">Transport</keyword>
<dbReference type="STRING" id="33097.A0A150G0E8"/>
<accession>A0A150G0E8</accession>
<protein>
    <recommendedName>
        <fullName evidence="6">ABC transmembrane type-1 domain-containing protein</fullName>
    </recommendedName>
</protein>
<evidence type="ECO:0000256" key="4">
    <source>
        <dbReference type="ARBA" id="ARBA00023136"/>
    </source>
</evidence>
<dbReference type="GO" id="GO:0140359">
    <property type="term" value="F:ABC-type transporter activity"/>
    <property type="evidence" value="ECO:0007669"/>
    <property type="project" value="InterPro"/>
</dbReference>
<organism evidence="7 8">
    <name type="scientific">Gonium pectorale</name>
    <name type="common">Green alga</name>
    <dbReference type="NCBI Taxonomy" id="33097"/>
    <lineage>
        <taxon>Eukaryota</taxon>
        <taxon>Viridiplantae</taxon>
        <taxon>Chlorophyta</taxon>
        <taxon>core chlorophytes</taxon>
        <taxon>Chlorophyceae</taxon>
        <taxon>CS clade</taxon>
        <taxon>Chlamydomonadales</taxon>
        <taxon>Volvocaceae</taxon>
        <taxon>Gonium</taxon>
    </lineage>
</organism>
<reference evidence="8" key="1">
    <citation type="journal article" date="2016" name="Nat. Commun.">
        <title>The Gonium pectorale genome demonstrates co-option of cell cycle regulation during the evolution of multicellularity.</title>
        <authorList>
            <person name="Hanschen E.R."/>
            <person name="Marriage T.N."/>
            <person name="Ferris P.J."/>
            <person name="Hamaji T."/>
            <person name="Toyoda A."/>
            <person name="Fujiyama A."/>
            <person name="Neme R."/>
            <person name="Noguchi H."/>
            <person name="Minakuchi Y."/>
            <person name="Suzuki M."/>
            <person name="Kawai-Toyooka H."/>
            <person name="Smith D.R."/>
            <person name="Sparks H."/>
            <person name="Anderson J."/>
            <person name="Bakaric R."/>
            <person name="Luria V."/>
            <person name="Karger A."/>
            <person name="Kirschner M.W."/>
            <person name="Durand P.M."/>
            <person name="Michod R.E."/>
            <person name="Nozaki H."/>
            <person name="Olson B.J."/>
        </authorList>
    </citation>
    <scope>NUCLEOTIDE SEQUENCE [LARGE SCALE GENOMIC DNA]</scope>
    <source>
        <strain evidence="8">NIES-2863</strain>
    </source>
</reference>
<dbReference type="GO" id="GO:0016020">
    <property type="term" value="C:membrane"/>
    <property type="evidence" value="ECO:0007669"/>
    <property type="project" value="InterPro"/>
</dbReference>
<dbReference type="PANTHER" id="PTHR11384">
    <property type="entry name" value="ATP-BINDING CASSETTE, SUB-FAMILY D MEMBER"/>
    <property type="match status" value="1"/>
</dbReference>
<dbReference type="InterPro" id="IPR011527">
    <property type="entry name" value="ABC1_TM_dom"/>
</dbReference>